<dbReference type="AlphaFoldDB" id="A0A9P0A9K5"/>
<keyword evidence="1" id="KW-0732">Signal</keyword>
<evidence type="ECO:0000313" key="4">
    <source>
        <dbReference type="Proteomes" id="UP001152759"/>
    </source>
</evidence>
<evidence type="ECO:0000259" key="2">
    <source>
        <dbReference type="Pfam" id="PF09820"/>
    </source>
</evidence>
<organism evidence="3 4">
    <name type="scientific">Bemisia tabaci</name>
    <name type="common">Sweetpotato whitefly</name>
    <name type="synonym">Aleurodes tabaci</name>
    <dbReference type="NCBI Taxonomy" id="7038"/>
    <lineage>
        <taxon>Eukaryota</taxon>
        <taxon>Metazoa</taxon>
        <taxon>Ecdysozoa</taxon>
        <taxon>Arthropoda</taxon>
        <taxon>Hexapoda</taxon>
        <taxon>Insecta</taxon>
        <taxon>Pterygota</taxon>
        <taxon>Neoptera</taxon>
        <taxon>Paraneoptera</taxon>
        <taxon>Hemiptera</taxon>
        <taxon>Sternorrhyncha</taxon>
        <taxon>Aleyrodoidea</taxon>
        <taxon>Aleyrodidae</taxon>
        <taxon>Aleyrodinae</taxon>
        <taxon>Bemisia</taxon>
    </lineage>
</organism>
<feature type="chain" id="PRO_5040174687" description="AAA-ATPase-like domain-containing protein" evidence="1">
    <location>
        <begin position="18"/>
        <end position="438"/>
    </location>
</feature>
<sequence>MILVALLLILFVKEATNIDEEQPKCSTFQNLTKTPKFVDKSLLIRRILDSPRHIYIAAPPGFGKSTNLQMLKEFFSLEVDSGTMASRKNDIAQLARRFNKQEHISNVRSWYGGYKVTRKGHCLYNTRSTIRYFETGEFEPYRDESNKLKTLKKVLSYTQAGHYVEDSFEDNTTLVIREKINYGHFEDLRLTIFDPYRPLDEKDLVLQILFDHGFFTMGSRNKLKVPNIEAMHDIKSLIFDRTYYIAKLKITKEIIRAFVRSIEGLSGEDGPFHDFSRAVIELFRGQVPRSAREMAHALVFFAADARKFSQVRGEETPDGNRQDVLVKRSEEMGIVIGIMVGSVNDEALKPVFTKSLQVFHDCRVKVAVLLGLKPGEKGGDLEVLFTEILPSENQSVVERSEHLHHEAHVNHSAMTRKEKIVIGHVVTSSTLSSTATVD</sequence>
<accession>A0A9P0A9K5</accession>
<keyword evidence="4" id="KW-1185">Reference proteome</keyword>
<dbReference type="Proteomes" id="UP001152759">
    <property type="component" value="Chromosome 3"/>
</dbReference>
<proteinExistence type="predicted"/>
<feature type="domain" description="AAA-ATPase-like" evidence="2">
    <location>
        <begin position="28"/>
        <end position="101"/>
    </location>
</feature>
<dbReference type="EMBL" id="OU963864">
    <property type="protein sequence ID" value="CAH0386938.1"/>
    <property type="molecule type" value="Genomic_DNA"/>
</dbReference>
<gene>
    <name evidence="3" type="ORF">BEMITA_LOCUS6002</name>
</gene>
<feature type="signal peptide" evidence="1">
    <location>
        <begin position="1"/>
        <end position="17"/>
    </location>
</feature>
<evidence type="ECO:0000313" key="3">
    <source>
        <dbReference type="EMBL" id="CAH0386938.1"/>
    </source>
</evidence>
<dbReference type="PANTHER" id="PTHR34825">
    <property type="entry name" value="CONSERVED PROTEIN, WITH A WEAK D-GALACTARATE DEHYDRATASE/ALTRONATE HYDROLASE DOMAIN"/>
    <property type="match status" value="1"/>
</dbReference>
<dbReference type="Pfam" id="PF09820">
    <property type="entry name" value="AAA-ATPase_like"/>
    <property type="match status" value="1"/>
</dbReference>
<protein>
    <recommendedName>
        <fullName evidence="2">AAA-ATPase-like domain-containing protein</fullName>
    </recommendedName>
</protein>
<dbReference type="PANTHER" id="PTHR34825:SF1">
    <property type="entry name" value="AAA-ATPASE-LIKE DOMAIN-CONTAINING PROTEIN"/>
    <property type="match status" value="1"/>
</dbReference>
<evidence type="ECO:0000256" key="1">
    <source>
        <dbReference type="SAM" id="SignalP"/>
    </source>
</evidence>
<name>A0A9P0A9K5_BEMTA</name>
<dbReference type="InterPro" id="IPR018631">
    <property type="entry name" value="AAA-ATPase-like_dom"/>
</dbReference>
<reference evidence="3" key="1">
    <citation type="submission" date="2021-12" db="EMBL/GenBank/DDBJ databases">
        <authorList>
            <person name="King R."/>
        </authorList>
    </citation>
    <scope>NUCLEOTIDE SEQUENCE</scope>
</reference>